<dbReference type="Gene3D" id="3.30.390.30">
    <property type="match status" value="1"/>
</dbReference>
<organism evidence="10 12">
    <name type="scientific">Parambassis ranga</name>
    <name type="common">Indian glassy fish</name>
    <dbReference type="NCBI Taxonomy" id="210632"/>
    <lineage>
        <taxon>Eukaryota</taxon>
        <taxon>Metazoa</taxon>
        <taxon>Chordata</taxon>
        <taxon>Craniata</taxon>
        <taxon>Vertebrata</taxon>
        <taxon>Euteleostomi</taxon>
        <taxon>Actinopterygii</taxon>
        <taxon>Neopterygii</taxon>
        <taxon>Teleostei</taxon>
        <taxon>Neoteleostei</taxon>
        <taxon>Acanthomorphata</taxon>
        <taxon>Ovalentaria</taxon>
        <taxon>Ambassidae</taxon>
        <taxon>Parambassis</taxon>
    </lineage>
</organism>
<dbReference type="SUPFAM" id="SSF55424">
    <property type="entry name" value="FAD/NAD-linked reductases, dimerisation (C-terminal) domain"/>
    <property type="match status" value="1"/>
</dbReference>
<dbReference type="OrthoDB" id="432169at2759"/>
<keyword evidence="4" id="KW-0479">Metal-binding</keyword>
<dbReference type="Pfam" id="PF14759">
    <property type="entry name" value="Reductase_C"/>
    <property type="match status" value="1"/>
</dbReference>
<proteinExistence type="inferred from homology"/>
<dbReference type="InterPro" id="IPR036188">
    <property type="entry name" value="FAD/NAD-bd_sf"/>
</dbReference>
<dbReference type="CDD" id="cd03478">
    <property type="entry name" value="Rieske_AIFL_N"/>
    <property type="match status" value="1"/>
</dbReference>
<dbReference type="GO" id="GO:0016651">
    <property type="term" value="F:oxidoreductase activity, acting on NAD(P)H"/>
    <property type="evidence" value="ECO:0007669"/>
    <property type="project" value="TreeGrafter"/>
</dbReference>
<dbReference type="RefSeq" id="XP_028276244.1">
    <property type="nucleotide sequence ID" value="XM_028420443.1"/>
</dbReference>
<name>A0A6P7JHG3_9TELE</name>
<dbReference type="InterPro" id="IPR028202">
    <property type="entry name" value="Reductase_C"/>
</dbReference>
<dbReference type="PANTHER" id="PTHR43557">
    <property type="entry name" value="APOPTOSIS-INDUCING FACTOR 1"/>
    <property type="match status" value="1"/>
</dbReference>
<keyword evidence="8" id="KW-0411">Iron-sulfur</keyword>
<dbReference type="Gene3D" id="3.50.50.60">
    <property type="entry name" value="FAD/NAD(P)-binding domain"/>
    <property type="match status" value="2"/>
</dbReference>
<keyword evidence="2" id="KW-0285">Flavoprotein</keyword>
<dbReference type="InterPro" id="IPR036922">
    <property type="entry name" value="Rieske_2Fe-2S_sf"/>
</dbReference>
<dbReference type="InterPro" id="IPR016156">
    <property type="entry name" value="FAD/NAD-linked_Rdtase_dimer_sf"/>
</dbReference>
<dbReference type="Gene3D" id="2.102.10.10">
    <property type="entry name" value="Rieske [2Fe-2S] iron-sulphur domain"/>
    <property type="match status" value="1"/>
</dbReference>
<dbReference type="GeneID" id="114445403"/>
<dbReference type="PRINTS" id="PR00469">
    <property type="entry name" value="PNDRDTASEII"/>
</dbReference>
<evidence type="ECO:0000313" key="12">
    <source>
        <dbReference type="RefSeq" id="XP_028276245.1"/>
    </source>
</evidence>
<evidence type="ECO:0000256" key="5">
    <source>
        <dbReference type="ARBA" id="ARBA00022827"/>
    </source>
</evidence>
<feature type="domain" description="Rieske" evidence="9">
    <location>
        <begin position="14"/>
        <end position="109"/>
    </location>
</feature>
<keyword evidence="6" id="KW-0560">Oxidoreductase</keyword>
<evidence type="ECO:0000256" key="2">
    <source>
        <dbReference type="ARBA" id="ARBA00022630"/>
    </source>
</evidence>
<accession>A0A6P7JHG3</accession>
<evidence type="ECO:0000313" key="11">
    <source>
        <dbReference type="RefSeq" id="XP_028276244.1"/>
    </source>
</evidence>
<dbReference type="PANTHER" id="PTHR43557:SF7">
    <property type="entry name" value="RIESKE DOMAIN-CONTAINING PROTEIN"/>
    <property type="match status" value="1"/>
</dbReference>
<dbReference type="RefSeq" id="XP_028276245.1">
    <property type="nucleotide sequence ID" value="XM_028420444.1"/>
</dbReference>
<dbReference type="InterPro" id="IPR050446">
    <property type="entry name" value="FAD-oxidoreductase/Apoptosis"/>
</dbReference>
<keyword evidence="3" id="KW-0001">2Fe-2S</keyword>
<dbReference type="CTD" id="791218"/>
<sequence length="534" mass="58499">MNPGEAEEQEEVTGLVCQEGDLEDGQMKEVTVGDQKVLLVRTQGQYSAVGSQCSHYNAPLIKGALVGDRVRCPFHGACFNVRTGDIEEYPGLDCLPSYKVKVEDGNVYVSIIKKSLKSTKRVKDMCKMEPAVKDTIVLVGGGPASLVCAETLRQNCYQGCLIIITKDTLPPFDKPKLSKALNLDSSSILLRPRDFYQQYRIEVWTQKEVVCVNSADKVVKMSDGTVQHYDQLLISTGCRARPLSCPGSDLKGVKLLQSHKDAKDIHSSCLGQKAVVIGASFIGMEVASYLADKAGSVALVGNSRYPFERSLGPEIGKMSMQMLEEQNVKFYMDDGVTEIRGENGKVKEVVLKSGKVLEADVVIAGIGVIPNSDFLAGSEVEVDSRKAVVVDKFMRTNVPDIFSAGDVTSFPLSICGDQRVNIRHWQMSHSQGRVAALNMLKKTTTIKSVPFFWTVLLGKSIRYTGYGEGYTDIIFKGKVEERKFLAFYIKDEVVVAAASLIFDPAVAHLAELMATGQIITKAQAEADDLSWLHV</sequence>
<evidence type="ECO:0000256" key="4">
    <source>
        <dbReference type="ARBA" id="ARBA00022723"/>
    </source>
</evidence>
<evidence type="ECO:0000256" key="7">
    <source>
        <dbReference type="ARBA" id="ARBA00023004"/>
    </source>
</evidence>
<dbReference type="AlphaFoldDB" id="A0A6P7JHG3"/>
<protein>
    <submittedName>
        <fullName evidence="11 12">Apoptosis-inducing factor 3-like</fullName>
    </submittedName>
</protein>
<keyword evidence="10" id="KW-1185">Reference proteome</keyword>
<keyword evidence="5" id="KW-0274">FAD</keyword>
<evidence type="ECO:0000256" key="6">
    <source>
        <dbReference type="ARBA" id="ARBA00023002"/>
    </source>
</evidence>
<evidence type="ECO:0000313" key="10">
    <source>
        <dbReference type="Proteomes" id="UP000515145"/>
    </source>
</evidence>
<evidence type="ECO:0000256" key="8">
    <source>
        <dbReference type="ARBA" id="ARBA00023014"/>
    </source>
</evidence>
<dbReference type="FunFam" id="2.102.10.10:FF:000003">
    <property type="entry name" value="apoptosis-inducing factor 3 isoform X2"/>
    <property type="match status" value="1"/>
</dbReference>
<evidence type="ECO:0000259" key="9">
    <source>
        <dbReference type="PROSITE" id="PS51296"/>
    </source>
</evidence>
<reference evidence="11 12" key="1">
    <citation type="submission" date="2025-04" db="UniProtKB">
        <authorList>
            <consortium name="RefSeq"/>
        </authorList>
    </citation>
    <scope>IDENTIFICATION</scope>
</reference>
<dbReference type="Proteomes" id="UP000515145">
    <property type="component" value="Chromosome 13"/>
</dbReference>
<dbReference type="InterPro" id="IPR023753">
    <property type="entry name" value="FAD/NAD-binding_dom"/>
</dbReference>
<dbReference type="PRINTS" id="PR00368">
    <property type="entry name" value="FADPNR"/>
</dbReference>
<dbReference type="SUPFAM" id="SSF51905">
    <property type="entry name" value="FAD/NAD(P)-binding domain"/>
    <property type="match status" value="1"/>
</dbReference>
<dbReference type="InterPro" id="IPR017941">
    <property type="entry name" value="Rieske_2Fe-2S"/>
</dbReference>
<dbReference type="PROSITE" id="PS51296">
    <property type="entry name" value="RIESKE"/>
    <property type="match status" value="1"/>
</dbReference>
<keyword evidence="7" id="KW-0408">Iron</keyword>
<dbReference type="Pfam" id="PF00355">
    <property type="entry name" value="Rieske"/>
    <property type="match status" value="1"/>
</dbReference>
<dbReference type="GO" id="GO:0046872">
    <property type="term" value="F:metal ion binding"/>
    <property type="evidence" value="ECO:0007669"/>
    <property type="project" value="UniProtKB-KW"/>
</dbReference>
<evidence type="ECO:0000256" key="1">
    <source>
        <dbReference type="ARBA" id="ARBA00006442"/>
    </source>
</evidence>
<evidence type="ECO:0000256" key="3">
    <source>
        <dbReference type="ARBA" id="ARBA00022714"/>
    </source>
</evidence>
<dbReference type="GO" id="GO:0005737">
    <property type="term" value="C:cytoplasm"/>
    <property type="evidence" value="ECO:0007669"/>
    <property type="project" value="TreeGrafter"/>
</dbReference>
<dbReference type="Pfam" id="PF07992">
    <property type="entry name" value="Pyr_redox_2"/>
    <property type="match status" value="1"/>
</dbReference>
<dbReference type="GO" id="GO:0051537">
    <property type="term" value="F:2 iron, 2 sulfur cluster binding"/>
    <property type="evidence" value="ECO:0007669"/>
    <property type="project" value="UniProtKB-KW"/>
</dbReference>
<dbReference type="SUPFAM" id="SSF50022">
    <property type="entry name" value="ISP domain"/>
    <property type="match status" value="1"/>
</dbReference>
<gene>
    <name evidence="11 12" type="primary">LOC114445403</name>
</gene>
<comment type="similarity">
    <text evidence="1">Belongs to the FAD-dependent oxidoreductase family.</text>
</comment>